<organism evidence="3 4">
    <name type="scientific">Hymenobacter fastidiosus</name>
    <dbReference type="NCBI Taxonomy" id="486264"/>
    <lineage>
        <taxon>Bacteria</taxon>
        <taxon>Pseudomonadati</taxon>
        <taxon>Bacteroidota</taxon>
        <taxon>Cytophagia</taxon>
        <taxon>Cytophagales</taxon>
        <taxon>Hymenobacteraceae</taxon>
        <taxon>Hymenobacter</taxon>
    </lineage>
</organism>
<dbReference type="Proteomes" id="UP001500567">
    <property type="component" value="Unassembled WGS sequence"/>
</dbReference>
<evidence type="ECO:0000313" key="4">
    <source>
        <dbReference type="Proteomes" id="UP001500567"/>
    </source>
</evidence>
<feature type="compositionally biased region" description="Polar residues" evidence="2">
    <location>
        <begin position="168"/>
        <end position="177"/>
    </location>
</feature>
<feature type="compositionally biased region" description="Basic and acidic residues" evidence="2">
    <location>
        <begin position="317"/>
        <end position="326"/>
    </location>
</feature>
<feature type="compositionally biased region" description="Polar residues" evidence="2">
    <location>
        <begin position="196"/>
        <end position="210"/>
    </location>
</feature>
<dbReference type="RefSeq" id="WP_345070739.1">
    <property type="nucleotide sequence ID" value="NZ_BAABDJ010000002.1"/>
</dbReference>
<dbReference type="EMBL" id="BAABDJ010000002">
    <property type="protein sequence ID" value="GAA3997182.1"/>
    <property type="molecule type" value="Genomic_DNA"/>
</dbReference>
<name>A0ABP7RGL0_9BACT</name>
<proteinExistence type="predicted"/>
<keyword evidence="4" id="KW-1185">Reference proteome</keyword>
<dbReference type="InterPro" id="IPR011990">
    <property type="entry name" value="TPR-like_helical_dom_sf"/>
</dbReference>
<feature type="compositionally biased region" description="Basic and acidic residues" evidence="2">
    <location>
        <begin position="141"/>
        <end position="150"/>
    </location>
</feature>
<keyword evidence="1" id="KW-0802">TPR repeat</keyword>
<evidence type="ECO:0000256" key="2">
    <source>
        <dbReference type="SAM" id="MobiDB-lite"/>
    </source>
</evidence>
<dbReference type="PROSITE" id="PS50005">
    <property type="entry name" value="TPR"/>
    <property type="match status" value="1"/>
</dbReference>
<accession>A0ABP7RGL0</accession>
<evidence type="ECO:0008006" key="5">
    <source>
        <dbReference type="Google" id="ProtNLM"/>
    </source>
</evidence>
<feature type="region of interest" description="Disordered" evidence="2">
    <location>
        <begin position="307"/>
        <end position="326"/>
    </location>
</feature>
<feature type="compositionally biased region" description="Low complexity" evidence="2">
    <location>
        <begin position="214"/>
        <end position="226"/>
    </location>
</feature>
<evidence type="ECO:0000313" key="3">
    <source>
        <dbReference type="EMBL" id="GAA3997182.1"/>
    </source>
</evidence>
<protein>
    <recommendedName>
        <fullName evidence="5">Tetratricopeptide repeat protein</fullName>
    </recommendedName>
</protein>
<feature type="repeat" description="TPR" evidence="1">
    <location>
        <begin position="95"/>
        <end position="128"/>
    </location>
</feature>
<comment type="caution">
    <text evidence="3">The sequence shown here is derived from an EMBL/GenBank/DDBJ whole genome shotgun (WGS) entry which is preliminary data.</text>
</comment>
<dbReference type="InterPro" id="IPR019734">
    <property type="entry name" value="TPR_rpt"/>
</dbReference>
<dbReference type="SMART" id="SM00028">
    <property type="entry name" value="TPR"/>
    <property type="match status" value="3"/>
</dbReference>
<feature type="region of interest" description="Disordered" evidence="2">
    <location>
        <begin position="141"/>
        <end position="292"/>
    </location>
</feature>
<dbReference type="SUPFAM" id="SSF48452">
    <property type="entry name" value="TPR-like"/>
    <property type="match status" value="1"/>
</dbReference>
<dbReference type="Pfam" id="PF13181">
    <property type="entry name" value="TPR_8"/>
    <property type="match status" value="1"/>
</dbReference>
<sequence length="326" mass="35143">MKTFLLTSLVVLGGWGSLTHIRDRNAAVQRAEAAYARGNFRLAAAAYRKAVEQPGAADEALVLNLAHACLRAGQRAEARSCYGRLLTSRTSSTRSIARQQLAVLAAQQGDYARAVSLLRQALLADPTNTAARYNYEALKSYLDRQQREPRIPPPAPAGAEANEPRPTTPENPANQPRSRAGNDRTGQLDNPAQPENPLNTPQARPDQQGQRDPGQSAASAGRGAAGFQPGQGSQQKVAIGSEPGSVRGLSEAAEGVEDGTRRQPGAQPASLSETQLQTQRERLQQMNLSSGQARRLLETLNAAEQQYLQQLPHKSSRQPDPKKPAW</sequence>
<reference evidence="4" key="1">
    <citation type="journal article" date="2019" name="Int. J. Syst. Evol. Microbiol.">
        <title>The Global Catalogue of Microorganisms (GCM) 10K type strain sequencing project: providing services to taxonomists for standard genome sequencing and annotation.</title>
        <authorList>
            <consortium name="The Broad Institute Genomics Platform"/>
            <consortium name="The Broad Institute Genome Sequencing Center for Infectious Disease"/>
            <person name="Wu L."/>
            <person name="Ma J."/>
        </authorList>
    </citation>
    <scope>NUCLEOTIDE SEQUENCE [LARGE SCALE GENOMIC DNA]</scope>
    <source>
        <strain evidence="4">JCM 17224</strain>
    </source>
</reference>
<dbReference type="Gene3D" id="1.25.40.10">
    <property type="entry name" value="Tetratricopeptide repeat domain"/>
    <property type="match status" value="1"/>
</dbReference>
<gene>
    <name evidence="3" type="ORF">GCM10022408_04810</name>
</gene>
<evidence type="ECO:0000256" key="1">
    <source>
        <dbReference type="PROSITE-ProRule" id="PRU00339"/>
    </source>
</evidence>